<dbReference type="GeneID" id="64572655"/>
<evidence type="ECO:0000256" key="1">
    <source>
        <dbReference type="ARBA" id="ARBA00005622"/>
    </source>
</evidence>
<dbReference type="KEGG" id="bbrx:BRETT_000730"/>
<feature type="active site" description="Charge relay system" evidence="6">
    <location>
        <position position="226"/>
    </location>
</feature>
<dbReference type="GO" id="GO:0018738">
    <property type="term" value="F:S-formylglutathione hydrolase activity"/>
    <property type="evidence" value="ECO:0007669"/>
    <property type="project" value="UniProtKB-EC"/>
</dbReference>
<keyword evidence="5" id="KW-0378">Hydrolase</keyword>
<dbReference type="EMBL" id="CP063136">
    <property type="protein sequence ID" value="QOU21013.1"/>
    <property type="molecule type" value="Genomic_DNA"/>
</dbReference>
<evidence type="ECO:0000313" key="7">
    <source>
        <dbReference type="EMBL" id="QOU21013.1"/>
    </source>
</evidence>
<dbReference type="GO" id="GO:0046294">
    <property type="term" value="P:formaldehyde catabolic process"/>
    <property type="evidence" value="ECO:0007669"/>
    <property type="project" value="InterPro"/>
</dbReference>
<dbReference type="InterPro" id="IPR014186">
    <property type="entry name" value="S-formylglutathione_hydrol"/>
</dbReference>
<dbReference type="PANTHER" id="PTHR10061:SF0">
    <property type="entry name" value="S-FORMYLGLUTATHIONE HYDROLASE"/>
    <property type="match status" value="1"/>
</dbReference>
<dbReference type="OrthoDB" id="420518at2759"/>
<feature type="active site" description="Charge relay system" evidence="6">
    <location>
        <position position="149"/>
    </location>
</feature>
<sequence length="285" mass="32583">MIFTTNESIASFGGKMLKLSHESPITVSKMQLNLYLPHQYFDPEHKEPLPVLLFLSGLTSTPDNISEKGYIEPYANKYGLAVLLPDTSPRLEDPKFKDGNGAGFYVDATTDPWSKHFKMYSYILKDLIPSIGKEFSKLNIQRMSICGHSMGGFGAIMIYLRNPNRFKSCSGFAPLTHPKGCFNGKKYFTQYLGPDESKWDQYDPCDLIKTFDGQKTPILIHQGKKDEFYIEKHLLPEEFLASSKGTIMDGLIDLRFVDDYDHSYYFVSTFVPEHFKFHAKHLDLI</sequence>
<dbReference type="GO" id="GO:0052689">
    <property type="term" value="F:carboxylic ester hydrolase activity"/>
    <property type="evidence" value="ECO:0007669"/>
    <property type="project" value="UniProtKB-KW"/>
</dbReference>
<dbReference type="InterPro" id="IPR000801">
    <property type="entry name" value="Esterase-like"/>
</dbReference>
<evidence type="ECO:0000256" key="6">
    <source>
        <dbReference type="PIRSR" id="PIRSR614186-1"/>
    </source>
</evidence>
<dbReference type="AlphaFoldDB" id="A0A871R3E8"/>
<dbReference type="Pfam" id="PF00756">
    <property type="entry name" value="Esterase"/>
    <property type="match status" value="1"/>
</dbReference>
<evidence type="ECO:0000256" key="4">
    <source>
        <dbReference type="ARBA" id="ARBA00022487"/>
    </source>
</evidence>
<evidence type="ECO:0000256" key="3">
    <source>
        <dbReference type="ARBA" id="ARBA00016774"/>
    </source>
</evidence>
<feature type="active site" description="Charge relay system" evidence="6">
    <location>
        <position position="262"/>
    </location>
</feature>
<name>A0A871R3E8_DEKBR</name>
<evidence type="ECO:0000256" key="2">
    <source>
        <dbReference type="ARBA" id="ARBA00012479"/>
    </source>
</evidence>
<dbReference type="PANTHER" id="PTHR10061">
    <property type="entry name" value="S-FORMYLGLUTATHIONE HYDROLASE"/>
    <property type="match status" value="1"/>
</dbReference>
<gene>
    <name evidence="7" type="ORF">BRETT_000730</name>
</gene>
<dbReference type="Gene3D" id="3.40.50.1820">
    <property type="entry name" value="alpha/beta hydrolase"/>
    <property type="match status" value="1"/>
</dbReference>
<dbReference type="InterPro" id="IPR029058">
    <property type="entry name" value="AB_hydrolase_fold"/>
</dbReference>
<evidence type="ECO:0000256" key="5">
    <source>
        <dbReference type="ARBA" id="ARBA00022801"/>
    </source>
</evidence>
<reference evidence="7" key="1">
    <citation type="submission" date="2020-10" db="EMBL/GenBank/DDBJ databases">
        <authorList>
            <person name="Palmer J.M."/>
        </authorList>
    </citation>
    <scope>NUCLEOTIDE SEQUENCE</scope>
    <source>
        <strain evidence="7">UCD 2041</strain>
    </source>
</reference>
<organism evidence="7 8">
    <name type="scientific">Dekkera bruxellensis</name>
    <name type="common">Brettanomyces custersii</name>
    <dbReference type="NCBI Taxonomy" id="5007"/>
    <lineage>
        <taxon>Eukaryota</taxon>
        <taxon>Fungi</taxon>
        <taxon>Dikarya</taxon>
        <taxon>Ascomycota</taxon>
        <taxon>Saccharomycotina</taxon>
        <taxon>Pichiomycetes</taxon>
        <taxon>Pichiales</taxon>
        <taxon>Pichiaceae</taxon>
        <taxon>Brettanomyces</taxon>
    </lineage>
</organism>
<keyword evidence="4" id="KW-0719">Serine esterase</keyword>
<comment type="similarity">
    <text evidence="1">Belongs to the esterase D family.</text>
</comment>
<dbReference type="SUPFAM" id="SSF53474">
    <property type="entry name" value="alpha/beta-Hydrolases"/>
    <property type="match status" value="1"/>
</dbReference>
<dbReference type="RefSeq" id="XP_041137506.1">
    <property type="nucleotide sequence ID" value="XM_041279292.1"/>
</dbReference>
<protein>
    <recommendedName>
        <fullName evidence="3">S-formylglutathione hydrolase</fullName>
        <ecNumber evidence="2">3.1.2.12</ecNumber>
    </recommendedName>
</protein>
<dbReference type="GO" id="GO:0005829">
    <property type="term" value="C:cytosol"/>
    <property type="evidence" value="ECO:0007669"/>
    <property type="project" value="TreeGrafter"/>
</dbReference>
<proteinExistence type="inferred from homology"/>
<dbReference type="EC" id="3.1.2.12" evidence="2"/>
<accession>A0A871R3E8</accession>
<reference evidence="7" key="2">
    <citation type="journal article" name="BMC Genomics">
        <title>New genome assemblies reveal patterns of domestication and adaptation across Brettanomyces (Dekkera) species.</title>
        <authorList>
            <person name="Roach M.J."/>
            <person name="Borneman A.R."/>
        </authorList>
    </citation>
    <scope>NUCLEOTIDE SEQUENCE</scope>
    <source>
        <strain evidence="7">UCD 2041</strain>
    </source>
</reference>
<evidence type="ECO:0000313" key="8">
    <source>
        <dbReference type="Proteomes" id="UP000663131"/>
    </source>
</evidence>
<dbReference type="Proteomes" id="UP000663131">
    <property type="component" value="Chromosome 8"/>
</dbReference>